<dbReference type="EMBL" id="KV417646">
    <property type="protein sequence ID" value="KZP12485.1"/>
    <property type="molecule type" value="Genomic_DNA"/>
</dbReference>
<keyword evidence="3" id="KW-1185">Reference proteome</keyword>
<evidence type="ECO:0000256" key="1">
    <source>
        <dbReference type="SAM" id="MobiDB-lite"/>
    </source>
</evidence>
<organism evidence="2 3">
    <name type="scientific">Athelia psychrophila</name>
    <dbReference type="NCBI Taxonomy" id="1759441"/>
    <lineage>
        <taxon>Eukaryota</taxon>
        <taxon>Fungi</taxon>
        <taxon>Dikarya</taxon>
        <taxon>Basidiomycota</taxon>
        <taxon>Agaricomycotina</taxon>
        <taxon>Agaricomycetes</taxon>
        <taxon>Agaricomycetidae</taxon>
        <taxon>Atheliales</taxon>
        <taxon>Atheliaceae</taxon>
        <taxon>Athelia</taxon>
    </lineage>
</organism>
<reference evidence="2 3" key="1">
    <citation type="journal article" date="2016" name="Mol. Biol. Evol.">
        <title>Comparative Genomics of Early-Diverging Mushroom-Forming Fungi Provides Insights into the Origins of Lignocellulose Decay Capabilities.</title>
        <authorList>
            <person name="Nagy L.G."/>
            <person name="Riley R."/>
            <person name="Tritt A."/>
            <person name="Adam C."/>
            <person name="Daum C."/>
            <person name="Floudas D."/>
            <person name="Sun H."/>
            <person name="Yadav J.S."/>
            <person name="Pangilinan J."/>
            <person name="Larsson K.H."/>
            <person name="Matsuura K."/>
            <person name="Barry K."/>
            <person name="Labutti K."/>
            <person name="Kuo R."/>
            <person name="Ohm R.A."/>
            <person name="Bhattacharya S.S."/>
            <person name="Shirouzu T."/>
            <person name="Yoshinaga Y."/>
            <person name="Martin F.M."/>
            <person name="Grigoriev I.V."/>
            <person name="Hibbett D.S."/>
        </authorList>
    </citation>
    <scope>NUCLEOTIDE SEQUENCE [LARGE SCALE GENOMIC DNA]</scope>
    <source>
        <strain evidence="2 3">CBS 109695</strain>
    </source>
</reference>
<dbReference type="AlphaFoldDB" id="A0A166BBZ8"/>
<gene>
    <name evidence="2" type="ORF">FIBSPDRAFT_984806</name>
</gene>
<sequence length="649" mass="72307">MAKPPTLVACALCHHTMNYHSLTLITSLLNHEFINGADTLSKMATDPRFLCASFKNCGTCKDPNLVPNHMPIIPHPLPLPQLLLSHSSPLTHLEKQTCIQSLLCIGNQIVAHINRQHSGDLTGALNIDRLSIGRNREEQPDLMRCWNAYLSLLAPIRTVPDDVLMEIFLACTGDSENGVSDTSIDELEDVCKRWKDVALGTPSLWSNIKIVVDIDDDESFQANAGLLHMYACRARTLPIQLSLEFESCQGSDSEEEEEEEEGRSGEADHSGDGFLVFAENLVDLAPRLQGLSIVAPPVFLRQLEHAITIKSQLWNLPKLESFELEFLTEEYVDKVEPLQMVRNADRLRRVTTRGARSHSESSESLLLWSISWDTLESWHGLEAKTADLIAILRLSPNLTRCDGARLDYSGGGFKHLNHGLESLDASFEEESAFRELFEHCDFPSLQELSISSPIPEGFIPKDVNDDVWFQPAFAAFLHRSACPLQRLVLSVFSLKTEDLLATLTLVPGLVDLEIFDESIYDEFLLNTLLMQRLTVYSQPSPSSSIPTILPNLHCLSFGGRLTFTLDAFLCMANSRLAPGSSEHATLQLLRVSPYKITERNPSICTDQWVTPSIVRAISEELCGRVDIQIGDAGYPGEQHIASFSYVASW</sequence>
<evidence type="ECO:0000313" key="2">
    <source>
        <dbReference type="EMBL" id="KZP12485.1"/>
    </source>
</evidence>
<dbReference type="Gene3D" id="1.20.1280.50">
    <property type="match status" value="1"/>
</dbReference>
<name>A0A166BBZ8_9AGAM</name>
<dbReference type="OrthoDB" id="3266451at2759"/>
<protein>
    <submittedName>
        <fullName evidence="2">Uncharacterized protein</fullName>
    </submittedName>
</protein>
<accession>A0A166BBZ8</accession>
<feature type="region of interest" description="Disordered" evidence="1">
    <location>
        <begin position="247"/>
        <end position="271"/>
    </location>
</feature>
<feature type="compositionally biased region" description="Basic and acidic residues" evidence="1">
    <location>
        <begin position="262"/>
        <end position="271"/>
    </location>
</feature>
<proteinExistence type="predicted"/>
<dbReference type="Proteomes" id="UP000076532">
    <property type="component" value="Unassembled WGS sequence"/>
</dbReference>
<evidence type="ECO:0000313" key="3">
    <source>
        <dbReference type="Proteomes" id="UP000076532"/>
    </source>
</evidence>
<feature type="compositionally biased region" description="Acidic residues" evidence="1">
    <location>
        <begin position="252"/>
        <end position="261"/>
    </location>
</feature>